<proteinExistence type="predicted"/>
<sequence length="134" mass="14921">MALDPSLDIDAGSGADIRGWPHVLQSIQEIFTTYFGERVMREWFGSAVPNLLGENLNAQTVVPFFAAVSAAIDQWEPRFRVVRIIPESVGRDGRFKILIEGEYRPRALLGDFTPEGARRVTISNDNSTRTLEAA</sequence>
<dbReference type="RefSeq" id="WP_137410337.1">
    <property type="nucleotide sequence ID" value="NZ_CP109968.1"/>
</dbReference>
<reference evidence="1" key="1">
    <citation type="submission" date="2022-10" db="EMBL/GenBank/DDBJ databases">
        <title>Complete genome sequence of Agrobacterium salinitolerans CFBP5507.</title>
        <authorList>
            <person name="Tchabashvili S."/>
            <person name="Yen H.-C."/>
            <person name="Haryono M."/>
            <person name="Lin Y.-C."/>
            <person name="Lai E.-M."/>
            <person name="Kuo C.-H."/>
        </authorList>
    </citation>
    <scope>NUCLEOTIDE SEQUENCE</scope>
    <source>
        <strain evidence="1">CFBP5507</strain>
    </source>
</reference>
<dbReference type="SUPFAM" id="SSF160719">
    <property type="entry name" value="gpW/gp25-like"/>
    <property type="match status" value="1"/>
</dbReference>
<dbReference type="Pfam" id="PF04965">
    <property type="entry name" value="GPW_gp25"/>
    <property type="match status" value="1"/>
</dbReference>
<dbReference type="OrthoDB" id="9802846at2"/>
<evidence type="ECO:0000313" key="1">
    <source>
        <dbReference type="EMBL" id="UYZ08556.1"/>
    </source>
</evidence>
<name>A0A4Z1RA43_9HYPH</name>
<dbReference type="EMBL" id="CP109968">
    <property type="protein sequence ID" value="UYZ08556.1"/>
    <property type="molecule type" value="Genomic_DNA"/>
</dbReference>
<dbReference type="AlphaFoldDB" id="A0A4Z1RA43"/>
<protein>
    <submittedName>
        <fullName evidence="1">GPW/gp25 family protein</fullName>
    </submittedName>
</protein>
<dbReference type="InterPro" id="IPR007048">
    <property type="entry name" value="IraD/Gp25-like"/>
</dbReference>
<organism evidence="1 2">
    <name type="scientific">Agrobacterium salinitolerans</name>
    <dbReference type="NCBI Taxonomy" id="1183413"/>
    <lineage>
        <taxon>Bacteria</taxon>
        <taxon>Pseudomonadati</taxon>
        <taxon>Pseudomonadota</taxon>
        <taxon>Alphaproteobacteria</taxon>
        <taxon>Hyphomicrobiales</taxon>
        <taxon>Rhizobiaceae</taxon>
        <taxon>Rhizobium/Agrobacterium group</taxon>
        <taxon>Agrobacterium</taxon>
    </lineage>
</organism>
<accession>A0A4Z1RA43</accession>
<dbReference type="Gene3D" id="3.10.450.40">
    <property type="match status" value="1"/>
</dbReference>
<dbReference type="Proteomes" id="UP000298735">
    <property type="component" value="Chromosome Circular"/>
</dbReference>
<gene>
    <name evidence="1" type="ORF">CFBP5507_06020</name>
</gene>
<dbReference type="KEGG" id="asal:CFBP5507_06020"/>
<evidence type="ECO:0000313" key="2">
    <source>
        <dbReference type="Proteomes" id="UP000298735"/>
    </source>
</evidence>